<comment type="caution">
    <text evidence="3">The sequence shown here is derived from an EMBL/GenBank/DDBJ whole genome shotgun (WGS) entry which is preliminary data.</text>
</comment>
<feature type="compositionally biased region" description="Gly residues" evidence="1">
    <location>
        <begin position="184"/>
        <end position="195"/>
    </location>
</feature>
<protein>
    <submittedName>
        <fullName evidence="3">DUF1190 domain-containing protein</fullName>
    </submittedName>
</protein>
<gene>
    <name evidence="3" type="ORF">H0485_05785</name>
</gene>
<dbReference type="InterPro" id="IPR009576">
    <property type="entry name" value="Biofilm_formation_YgiB"/>
</dbReference>
<dbReference type="PROSITE" id="PS51257">
    <property type="entry name" value="PROKAR_LIPOPROTEIN"/>
    <property type="match status" value="1"/>
</dbReference>
<feature type="chain" id="PRO_5046427856" evidence="2">
    <location>
        <begin position="22"/>
        <end position="195"/>
    </location>
</feature>
<name>A0ABS8CK14_9RHOB</name>
<feature type="region of interest" description="Disordered" evidence="1">
    <location>
        <begin position="151"/>
        <end position="195"/>
    </location>
</feature>
<evidence type="ECO:0000313" key="3">
    <source>
        <dbReference type="EMBL" id="MCB5409513.1"/>
    </source>
</evidence>
<evidence type="ECO:0000313" key="4">
    <source>
        <dbReference type="Proteomes" id="UP001198571"/>
    </source>
</evidence>
<keyword evidence="2" id="KW-0732">Signal</keyword>
<feature type="signal peptide" evidence="2">
    <location>
        <begin position="1"/>
        <end position="21"/>
    </location>
</feature>
<dbReference type="Proteomes" id="UP001198571">
    <property type="component" value="Unassembled WGS sequence"/>
</dbReference>
<proteinExistence type="predicted"/>
<feature type="compositionally biased region" description="Polar residues" evidence="1">
    <location>
        <begin position="159"/>
        <end position="171"/>
    </location>
</feature>
<keyword evidence="4" id="KW-1185">Reference proteome</keyword>
<reference evidence="3 4" key="1">
    <citation type="submission" date="2020-07" db="EMBL/GenBank/DDBJ databases">
        <title>Pseudogemmobacter sp. nov., isolated from poultry manure in Taiwan.</title>
        <authorList>
            <person name="Lin S.-Y."/>
            <person name="Tang Y.-S."/>
            <person name="Young C.-C."/>
        </authorList>
    </citation>
    <scope>NUCLEOTIDE SEQUENCE [LARGE SCALE GENOMIC DNA]</scope>
    <source>
        <strain evidence="3 4">CC-YST710</strain>
    </source>
</reference>
<dbReference type="EMBL" id="JACDXX010000004">
    <property type="protein sequence ID" value="MCB5409513.1"/>
    <property type="molecule type" value="Genomic_DNA"/>
</dbReference>
<accession>A0ABS8CK14</accession>
<sequence>MTKRSKHVALAILGATAFALAGCQESEVEAQAFPDLQSCKEAASLAGYVTAGECETAFAEAEALHAESAPRYDSLAVCEAEHGAGNCGDGPAAQSGGGGVGSIFMPLMMGYLMGSMMGGGGLGRGAAASQPMYKTADGKFTNAAGTASYGANSGRAKVPSSQFARPASTVNKPPMSAAPSASRGGFGGSSSGAGG</sequence>
<evidence type="ECO:0000256" key="2">
    <source>
        <dbReference type="SAM" id="SignalP"/>
    </source>
</evidence>
<organism evidence="3 4">
    <name type="scientific">Pseudogemmobacter faecipullorum</name>
    <dbReference type="NCBI Taxonomy" id="2755041"/>
    <lineage>
        <taxon>Bacteria</taxon>
        <taxon>Pseudomonadati</taxon>
        <taxon>Pseudomonadota</taxon>
        <taxon>Alphaproteobacteria</taxon>
        <taxon>Rhodobacterales</taxon>
        <taxon>Paracoccaceae</taxon>
        <taxon>Pseudogemmobacter</taxon>
    </lineage>
</organism>
<dbReference type="RefSeq" id="WP_226934419.1">
    <property type="nucleotide sequence ID" value="NZ_JACDXX010000004.1"/>
</dbReference>
<evidence type="ECO:0000256" key="1">
    <source>
        <dbReference type="SAM" id="MobiDB-lite"/>
    </source>
</evidence>
<dbReference type="Pfam" id="PF06693">
    <property type="entry name" value="DUF1190"/>
    <property type="match status" value="1"/>
</dbReference>